<dbReference type="InterPro" id="IPR057247">
    <property type="entry name" value="CARBOXYPEPT_ZN_2"/>
</dbReference>
<evidence type="ECO:0000256" key="12">
    <source>
        <dbReference type="ARBA" id="ARBA00023040"/>
    </source>
</evidence>
<dbReference type="GO" id="GO:0007189">
    <property type="term" value="P:adenylate cyclase-activating G protein-coupled receptor signaling pathway"/>
    <property type="evidence" value="ECO:0007669"/>
    <property type="project" value="TreeGrafter"/>
</dbReference>
<comment type="similarity">
    <text evidence="3 22">Belongs to the peptidase M14 family.</text>
</comment>
<feature type="transmembrane region" description="Helical" evidence="23">
    <location>
        <begin position="88"/>
        <end position="112"/>
    </location>
</feature>
<dbReference type="CDD" id="cd15219">
    <property type="entry name" value="7tmA_GPR26_GPR78-like"/>
    <property type="match status" value="1"/>
</dbReference>
<keyword evidence="15 21" id="KW-1015">Disulfide bond</keyword>
<dbReference type="GO" id="GO:0005886">
    <property type="term" value="C:plasma membrane"/>
    <property type="evidence" value="ECO:0007669"/>
    <property type="project" value="UniProtKB-SubCell"/>
</dbReference>
<dbReference type="CDD" id="cd11308">
    <property type="entry name" value="Peptidase_M14NE-CP-C_like"/>
    <property type="match status" value="1"/>
</dbReference>
<dbReference type="Gene3D" id="3.40.630.10">
    <property type="entry name" value="Zn peptidases"/>
    <property type="match status" value="1"/>
</dbReference>
<feature type="transmembrane region" description="Helical" evidence="23">
    <location>
        <begin position="243"/>
        <end position="259"/>
    </location>
</feature>
<feature type="domain" description="G-protein coupled receptors family 1 profile" evidence="25">
    <location>
        <begin position="22"/>
        <end position="294"/>
    </location>
</feature>
<dbReference type="PROSITE" id="PS00133">
    <property type="entry name" value="CARBOXYPEPT_ZN_2"/>
    <property type="match status" value="1"/>
</dbReference>
<feature type="active site" description="Proton donor/acceptor" evidence="22">
    <location>
        <position position="725"/>
    </location>
</feature>
<feature type="transmembrane region" description="Helical" evidence="23">
    <location>
        <begin position="169"/>
        <end position="195"/>
    </location>
</feature>
<dbReference type="GO" id="GO:0008270">
    <property type="term" value="F:zinc ion binding"/>
    <property type="evidence" value="ECO:0007669"/>
    <property type="project" value="InterPro"/>
</dbReference>
<evidence type="ECO:0000256" key="21">
    <source>
        <dbReference type="PROSITE-ProRule" id="PRU00090"/>
    </source>
</evidence>
<evidence type="ECO:0000256" key="11">
    <source>
        <dbReference type="ARBA" id="ARBA00022989"/>
    </source>
</evidence>
<dbReference type="InterPro" id="IPR051880">
    <property type="entry name" value="GPC_Orphan_Receptors"/>
</dbReference>
<reference evidence="27 28" key="1">
    <citation type="journal article" date="2019" name="Genome Biol. Evol.">
        <title>Whole-Genome Sequencing of the Giant Devil Catfish, Bagarius yarrelli.</title>
        <authorList>
            <person name="Jiang W."/>
            <person name="Lv Y."/>
            <person name="Cheng L."/>
            <person name="Yang K."/>
            <person name="Chao B."/>
            <person name="Wang X."/>
            <person name="Li Y."/>
            <person name="Pan X."/>
            <person name="You X."/>
            <person name="Zhang Y."/>
            <person name="Yang J."/>
            <person name="Li J."/>
            <person name="Zhang X."/>
            <person name="Liu S."/>
            <person name="Sun C."/>
            <person name="Yang J."/>
            <person name="Shi Q."/>
        </authorList>
    </citation>
    <scope>NUCLEOTIDE SEQUENCE [LARGE SCALE GENOMIC DNA]</scope>
    <source>
        <strain evidence="27">JWS20170419001</strain>
        <tissue evidence="27">Muscle</tissue>
    </source>
</reference>
<evidence type="ECO:0000256" key="18">
    <source>
        <dbReference type="ARBA" id="ARBA00023224"/>
    </source>
</evidence>
<feature type="transmembrane region" description="Helical" evidence="23">
    <location>
        <begin position="124"/>
        <end position="143"/>
    </location>
</feature>
<evidence type="ECO:0000259" key="26">
    <source>
        <dbReference type="PROSITE" id="PS52035"/>
    </source>
</evidence>
<name>A0A556TVB7_BAGYA</name>
<dbReference type="Gene3D" id="1.20.1070.10">
    <property type="entry name" value="Rhodopsin 7-helix transmembrane proteins"/>
    <property type="match status" value="1"/>
</dbReference>
<sequence length="902" mass="103079">MDFADILLALFIVVVATVSLLSNLLVLLCFAHSSEIRRQVPGIFTTNLSFCNLLITVLNMPSTLIGIVKDQQPFGDCLCRAVSFLDTFLTANAMLSMAALSIDRWIAVVFPLSYSSKMRYRDALLMVCYAWLHSLAFSVVALLRSWLDYSRAYASCTLRLNAESSRTDFAAFTVAFHCASFMLSLLVLCVTYLKVLKVARFHCKRIDIITMQTLFLLVDIHPSVKQRCLAEQRRRKQRATKKISIFIGSFIICFGPYVITRLTELLPFVDINRYWGIISKCLTYSKAASDPFAYSLLRQQYKKVIVTVANRLLKPKCTEIMLTYCKDMPYSTTMYPNLLDQKSRAEAEQSMEYLLLNVVHSVLNGQCSPDIQMLGCSIIAPRCENRKILKPCRSTCESVHKACDPAFERIGMAWPYYLDCDRFFVSEEEGCYDPLEGLREELEPEMDTISIEESPSVIPLMYHSNTQMFNILNKTAEECSHIARTYSIGQSVKKKDLLVIEFSSNPGKHELLEPEVKYIGNIHGNEAMSRELLIYLAQYLCTEYLLGNTRIQTLINTTRIHILPSMNPDGYEIALSELHSDSDSDYEERNLKHFRNDHIPIPESYWLGKVAPETYAVMKWIRSIPFVLSASFHGGDLVVSYPYDLSMHGLQKNMFSPTSDEQVFRQLARVYSNAHATMSSPDTDRCGGNFADKEGIINGAQWYSIQGGMGDFNYLHTNCFEITVELGCDKFPVEDELHTGWRENKEALLTFLESVHSGIKGIVKDEAGHGIKGAIVSFRGNRHSITTAENGDYWRLLTPGIHIVSASAPGYSRAMKRVHLPAHMQTAGRVDFVLRKVPEDPEMNELNSLYMSNYERFDPYNLLARYHRKESRPREEERQQKPWWWSYFTQLNNQNPSWLLRN</sequence>
<comment type="caution">
    <text evidence="27">The sequence shown here is derived from an EMBL/GenBank/DDBJ whole genome shotgun (WGS) entry which is preliminary data.</text>
</comment>
<dbReference type="SMART" id="SM00631">
    <property type="entry name" value="Zn_pept"/>
    <property type="match status" value="1"/>
</dbReference>
<dbReference type="InterPro" id="IPR036790">
    <property type="entry name" value="Frizzled_dom_sf"/>
</dbReference>
<dbReference type="GO" id="GO:0004181">
    <property type="term" value="F:metallocarboxypeptidase activity"/>
    <property type="evidence" value="ECO:0007669"/>
    <property type="project" value="InterPro"/>
</dbReference>
<keyword evidence="8" id="KW-0479">Metal-binding</keyword>
<evidence type="ECO:0000256" key="10">
    <source>
        <dbReference type="ARBA" id="ARBA00022833"/>
    </source>
</evidence>
<keyword evidence="13" id="KW-0482">Metalloprotease</keyword>
<dbReference type="InterPro" id="IPR000834">
    <property type="entry name" value="Peptidase_M14"/>
</dbReference>
<evidence type="ECO:0000256" key="16">
    <source>
        <dbReference type="ARBA" id="ARBA00023170"/>
    </source>
</evidence>
<evidence type="ECO:0000256" key="17">
    <source>
        <dbReference type="ARBA" id="ARBA00023180"/>
    </source>
</evidence>
<dbReference type="PROSITE" id="PS50262">
    <property type="entry name" value="G_PROTEIN_RECEP_F1_2"/>
    <property type="match status" value="1"/>
</dbReference>
<keyword evidence="7 23" id="KW-0812">Transmembrane</keyword>
<dbReference type="SUPFAM" id="SSF49464">
    <property type="entry name" value="Carboxypeptidase regulatory domain-like"/>
    <property type="match status" value="1"/>
</dbReference>
<dbReference type="SUPFAM" id="SSF53187">
    <property type="entry name" value="Zn-dependent exopeptidases"/>
    <property type="match status" value="1"/>
</dbReference>
<dbReference type="EMBL" id="VCAZ01000021">
    <property type="protein sequence ID" value="TSK82200.1"/>
    <property type="molecule type" value="Genomic_DNA"/>
</dbReference>
<dbReference type="Pfam" id="PF00001">
    <property type="entry name" value="7tm_1"/>
    <property type="match status" value="1"/>
</dbReference>
<evidence type="ECO:0000256" key="5">
    <source>
        <dbReference type="ARBA" id="ARBA00022645"/>
    </source>
</evidence>
<protein>
    <recommendedName>
        <fullName evidence="20">G-protein coupled receptor 26</fullName>
    </recommendedName>
</protein>
<evidence type="ECO:0000259" key="25">
    <source>
        <dbReference type="PROSITE" id="PS50262"/>
    </source>
</evidence>
<dbReference type="InterPro" id="IPR049579">
    <property type="entry name" value="GPR26/78-like"/>
</dbReference>
<keyword evidence="12" id="KW-0297">G-protein coupled receptor</keyword>
<evidence type="ECO:0000256" key="9">
    <source>
        <dbReference type="ARBA" id="ARBA00022801"/>
    </source>
</evidence>
<evidence type="ECO:0000256" key="4">
    <source>
        <dbReference type="ARBA" id="ARBA00022475"/>
    </source>
</evidence>
<evidence type="ECO:0000256" key="8">
    <source>
        <dbReference type="ARBA" id="ARBA00022723"/>
    </source>
</evidence>
<evidence type="ECO:0000256" key="14">
    <source>
        <dbReference type="ARBA" id="ARBA00023136"/>
    </source>
</evidence>
<feature type="domain" description="FZ" evidence="24">
    <location>
        <begin position="316"/>
        <end position="434"/>
    </location>
</feature>
<organism evidence="27 28">
    <name type="scientific">Bagarius yarrelli</name>
    <name type="common">Goonch</name>
    <name type="synonym">Bagrus yarrelli</name>
    <dbReference type="NCBI Taxonomy" id="175774"/>
    <lineage>
        <taxon>Eukaryota</taxon>
        <taxon>Metazoa</taxon>
        <taxon>Chordata</taxon>
        <taxon>Craniata</taxon>
        <taxon>Vertebrata</taxon>
        <taxon>Euteleostomi</taxon>
        <taxon>Actinopterygii</taxon>
        <taxon>Neopterygii</taxon>
        <taxon>Teleostei</taxon>
        <taxon>Ostariophysi</taxon>
        <taxon>Siluriformes</taxon>
        <taxon>Sisoridae</taxon>
        <taxon>Sisorinae</taxon>
        <taxon>Bagarius</taxon>
    </lineage>
</organism>
<dbReference type="Gene3D" id="1.10.2000.10">
    <property type="entry name" value="Frizzled cysteine-rich domain"/>
    <property type="match status" value="1"/>
</dbReference>
<dbReference type="InterPro" id="IPR017452">
    <property type="entry name" value="GPCR_Rhodpsn_7TM"/>
</dbReference>
<keyword evidence="17" id="KW-0325">Glycoprotein</keyword>
<feature type="transmembrane region" description="Helical" evidence="23">
    <location>
        <begin position="43"/>
        <end position="68"/>
    </location>
</feature>
<evidence type="ECO:0000256" key="22">
    <source>
        <dbReference type="PROSITE-ProRule" id="PRU01379"/>
    </source>
</evidence>
<dbReference type="AlphaFoldDB" id="A0A556TVB7"/>
<dbReference type="PROSITE" id="PS50038">
    <property type="entry name" value="FZ"/>
    <property type="match status" value="1"/>
</dbReference>
<dbReference type="GO" id="GO:0006508">
    <property type="term" value="P:proteolysis"/>
    <property type="evidence" value="ECO:0007669"/>
    <property type="project" value="UniProtKB-KW"/>
</dbReference>
<evidence type="ECO:0000256" key="7">
    <source>
        <dbReference type="ARBA" id="ARBA00022692"/>
    </source>
</evidence>
<dbReference type="PROSITE" id="PS00132">
    <property type="entry name" value="CARBOXYPEPT_ZN_1"/>
    <property type="match status" value="1"/>
</dbReference>
<comment type="subcellular location">
    <subcellularLocation>
        <location evidence="2">Cell membrane</location>
        <topology evidence="2">Multi-pass membrane protein</topology>
    </subcellularLocation>
</comment>
<keyword evidence="28" id="KW-1185">Reference proteome</keyword>
<dbReference type="Gene3D" id="2.60.40.1120">
    <property type="entry name" value="Carboxypeptidase-like, regulatory domain"/>
    <property type="match status" value="1"/>
</dbReference>
<evidence type="ECO:0000256" key="2">
    <source>
        <dbReference type="ARBA" id="ARBA00004651"/>
    </source>
</evidence>
<feature type="domain" description="Peptidase M14" evidence="26">
    <location>
        <begin position="461"/>
        <end position="755"/>
    </location>
</feature>
<comment type="function">
    <text evidence="19">Orphan receptor. Displays a significant level of constitutive activity. Its effect is mediated by G(s)-alpha protein that stimulate adenylate cyclase, resulting in an elevation of intracellular cAMP.</text>
</comment>
<evidence type="ECO:0000256" key="19">
    <source>
        <dbReference type="ARBA" id="ARBA00056480"/>
    </source>
</evidence>
<comment type="cofactor">
    <cofactor evidence="1">
        <name>Zn(2+)</name>
        <dbReference type="ChEBI" id="CHEBI:29105"/>
    </cofactor>
</comment>
<keyword evidence="4" id="KW-1003">Cell membrane</keyword>
<evidence type="ECO:0000256" key="15">
    <source>
        <dbReference type="ARBA" id="ARBA00023157"/>
    </source>
</evidence>
<evidence type="ECO:0000256" key="1">
    <source>
        <dbReference type="ARBA" id="ARBA00001947"/>
    </source>
</evidence>
<keyword evidence="5 27" id="KW-0121">Carboxypeptidase</keyword>
<dbReference type="SUPFAM" id="SSF63501">
    <property type="entry name" value="Frizzled cysteine-rich domain"/>
    <property type="match status" value="1"/>
</dbReference>
<evidence type="ECO:0000256" key="3">
    <source>
        <dbReference type="ARBA" id="ARBA00005988"/>
    </source>
</evidence>
<dbReference type="Pfam" id="PF01392">
    <property type="entry name" value="Fz"/>
    <property type="match status" value="1"/>
</dbReference>
<dbReference type="FunFam" id="1.20.1070.10:FF:000095">
    <property type="entry name" value="G-protein coupled receptor 26"/>
    <property type="match status" value="1"/>
</dbReference>
<keyword evidence="6" id="KW-0645">Protease</keyword>
<feature type="transmembrane region" description="Helical" evidence="23">
    <location>
        <begin position="6"/>
        <end position="31"/>
    </location>
</feature>
<dbReference type="PANTHER" id="PTHR24245:SF7">
    <property type="entry name" value="G-PROTEIN COUPLED RECEPTOR 78"/>
    <property type="match status" value="1"/>
</dbReference>
<dbReference type="InterPro" id="IPR020067">
    <property type="entry name" value="Frizzled_dom"/>
</dbReference>
<dbReference type="SUPFAM" id="SSF81321">
    <property type="entry name" value="Family A G protein-coupled receptor-like"/>
    <property type="match status" value="1"/>
</dbReference>
<keyword evidence="10" id="KW-0862">Zinc</keyword>
<dbReference type="Pfam" id="PF13620">
    <property type="entry name" value="CarboxypepD_reg"/>
    <property type="match status" value="1"/>
</dbReference>
<evidence type="ECO:0000256" key="13">
    <source>
        <dbReference type="ARBA" id="ARBA00023049"/>
    </source>
</evidence>
<dbReference type="PROSITE" id="PS52035">
    <property type="entry name" value="PEPTIDASE_M14"/>
    <property type="match status" value="1"/>
</dbReference>
<dbReference type="Proteomes" id="UP000319801">
    <property type="component" value="Unassembled WGS sequence"/>
</dbReference>
<feature type="disulfide bond" evidence="21">
    <location>
        <begin position="396"/>
        <end position="420"/>
    </location>
</feature>
<dbReference type="FunFam" id="3.40.630.10:FF:000020">
    <property type="entry name" value="Carboxypeptidase D"/>
    <property type="match status" value="1"/>
</dbReference>
<comment type="caution">
    <text evidence="21">Lacks conserved residue(s) required for the propagation of feature annotation.</text>
</comment>
<keyword evidence="18" id="KW-0807">Transducer</keyword>
<evidence type="ECO:0000256" key="23">
    <source>
        <dbReference type="SAM" id="Phobius"/>
    </source>
</evidence>
<dbReference type="OrthoDB" id="10249045at2759"/>
<evidence type="ECO:0000256" key="6">
    <source>
        <dbReference type="ARBA" id="ARBA00022670"/>
    </source>
</evidence>
<evidence type="ECO:0000256" key="20">
    <source>
        <dbReference type="ARBA" id="ARBA00070820"/>
    </source>
</evidence>
<proteinExistence type="inferred from homology"/>
<keyword evidence="9" id="KW-0378">Hydrolase</keyword>
<accession>A0A556TVB7</accession>
<dbReference type="PRINTS" id="PR00237">
    <property type="entry name" value="GPCRRHODOPSN"/>
</dbReference>
<dbReference type="InterPro" id="IPR000276">
    <property type="entry name" value="GPCR_Rhodpsn"/>
</dbReference>
<evidence type="ECO:0000313" key="27">
    <source>
        <dbReference type="EMBL" id="TSK82200.1"/>
    </source>
</evidence>
<evidence type="ECO:0000313" key="28">
    <source>
        <dbReference type="Proteomes" id="UP000319801"/>
    </source>
</evidence>
<dbReference type="InterPro" id="IPR057246">
    <property type="entry name" value="CARBOXYPEPT_ZN_1"/>
</dbReference>
<keyword evidence="14 23" id="KW-0472">Membrane</keyword>
<dbReference type="GO" id="GO:0004930">
    <property type="term" value="F:G protein-coupled receptor activity"/>
    <property type="evidence" value="ECO:0007669"/>
    <property type="project" value="UniProtKB-KW"/>
</dbReference>
<dbReference type="Pfam" id="PF00246">
    <property type="entry name" value="Peptidase_M14"/>
    <property type="match status" value="1"/>
</dbReference>
<gene>
    <name evidence="27" type="ORF">Baya_5096</name>
</gene>
<dbReference type="InterPro" id="IPR008969">
    <property type="entry name" value="CarboxyPept-like_regulatory"/>
</dbReference>
<keyword evidence="11 23" id="KW-1133">Transmembrane helix</keyword>
<dbReference type="PANTHER" id="PTHR24245">
    <property type="entry name" value="G-PROTEIN COUPLED RECEPTOR"/>
    <property type="match status" value="1"/>
</dbReference>
<evidence type="ECO:0000259" key="24">
    <source>
        <dbReference type="PROSITE" id="PS50038"/>
    </source>
</evidence>
<keyword evidence="16" id="KW-0675">Receptor</keyword>
<dbReference type="SMART" id="SM00063">
    <property type="entry name" value="FRI"/>
    <property type="match status" value="1"/>
</dbReference>